<reference evidence="9" key="2">
    <citation type="journal article" date="2022" name="Microbiol. Resour. Announc.">
        <title>Whole-Genome Sequence of Entomortierella parvispora E1425, a Mucoromycotan Fungus Associated with Burkholderiaceae-Related Endosymbiotic Bacteria.</title>
        <authorList>
            <person name="Herlambang A."/>
            <person name="Guo Y."/>
            <person name="Takashima Y."/>
            <person name="Narisawa K."/>
            <person name="Ohta H."/>
            <person name="Nishizawa T."/>
        </authorList>
    </citation>
    <scope>NUCLEOTIDE SEQUENCE</scope>
    <source>
        <strain evidence="9">E1425</strain>
    </source>
</reference>
<evidence type="ECO:0000256" key="6">
    <source>
        <dbReference type="ARBA" id="ARBA00075033"/>
    </source>
</evidence>
<dbReference type="InterPro" id="IPR011051">
    <property type="entry name" value="RmlC_Cupin_sf"/>
</dbReference>
<dbReference type="Proteomes" id="UP000827284">
    <property type="component" value="Unassembled WGS sequence"/>
</dbReference>
<comment type="subcellular location">
    <subcellularLocation>
        <location evidence="1">Nucleus</location>
    </subcellularLocation>
</comment>
<evidence type="ECO:0000256" key="4">
    <source>
        <dbReference type="ARBA" id="ARBA00023242"/>
    </source>
</evidence>
<feature type="compositionally biased region" description="Polar residues" evidence="7">
    <location>
        <begin position="158"/>
        <end position="173"/>
    </location>
</feature>
<keyword evidence="10" id="KW-1185">Reference proteome</keyword>
<evidence type="ECO:0000256" key="3">
    <source>
        <dbReference type="ARBA" id="ARBA00023125"/>
    </source>
</evidence>
<dbReference type="Pfam" id="PF11699">
    <property type="entry name" value="CENP-C_C"/>
    <property type="match status" value="1"/>
</dbReference>
<evidence type="ECO:0000256" key="5">
    <source>
        <dbReference type="ARBA" id="ARBA00057947"/>
    </source>
</evidence>
<organism evidence="9 10">
    <name type="scientific">Entomortierella parvispora</name>
    <dbReference type="NCBI Taxonomy" id="205924"/>
    <lineage>
        <taxon>Eukaryota</taxon>
        <taxon>Fungi</taxon>
        <taxon>Fungi incertae sedis</taxon>
        <taxon>Mucoromycota</taxon>
        <taxon>Mortierellomycotina</taxon>
        <taxon>Mortierellomycetes</taxon>
        <taxon>Mortierellales</taxon>
        <taxon>Mortierellaceae</taxon>
        <taxon>Entomortierella</taxon>
    </lineage>
</organism>
<dbReference type="AlphaFoldDB" id="A0A9P3LY15"/>
<evidence type="ECO:0000313" key="10">
    <source>
        <dbReference type="Proteomes" id="UP000827284"/>
    </source>
</evidence>
<protein>
    <recommendedName>
        <fullName evidence="6">CENP-C homolog</fullName>
    </recommendedName>
</protein>
<dbReference type="GO" id="GO:0051382">
    <property type="term" value="P:kinetochore assembly"/>
    <property type="evidence" value="ECO:0007669"/>
    <property type="project" value="InterPro"/>
</dbReference>
<gene>
    <name evidence="9" type="ORF">EMPS_07294</name>
</gene>
<evidence type="ECO:0000259" key="8">
    <source>
        <dbReference type="Pfam" id="PF11699"/>
    </source>
</evidence>
<comment type="caution">
    <text evidence="9">The sequence shown here is derived from an EMBL/GenBank/DDBJ whole genome shotgun (WGS) entry which is preliminary data.</text>
</comment>
<keyword evidence="4" id="KW-0539">Nucleus</keyword>
<dbReference type="PANTHER" id="PTHR16684">
    <property type="entry name" value="CENTROMERE PROTEIN C"/>
    <property type="match status" value="1"/>
</dbReference>
<dbReference type="OrthoDB" id="1939643at2759"/>
<dbReference type="SUPFAM" id="SSF51182">
    <property type="entry name" value="RmlC-like cupins"/>
    <property type="match status" value="1"/>
</dbReference>
<name>A0A9P3LY15_9FUNG</name>
<sequence>MERELEKERRDLARRGFVEDKTPKLIEVIDYKTNGITKRVLAAPKSQMDFREVEGGGYQFHRGLEDTDSSMVSGVMKIKGGGEKPTNSTGGTACTMLFYVLKGIVQVTVNERKFVVSTGAQFVVPRGNQYSIANLSRMESHLYFVQAKTSDSEAPVPTASQGRPQSQISSFFH</sequence>
<dbReference type="GO" id="GO:0019237">
    <property type="term" value="F:centromeric DNA binding"/>
    <property type="evidence" value="ECO:0007669"/>
    <property type="project" value="InterPro"/>
</dbReference>
<proteinExistence type="inferred from homology"/>
<dbReference type="EMBL" id="BQFW01000010">
    <property type="protein sequence ID" value="GJJ74936.1"/>
    <property type="molecule type" value="Genomic_DNA"/>
</dbReference>
<dbReference type="Gene3D" id="2.60.120.10">
    <property type="entry name" value="Jelly Rolls"/>
    <property type="match status" value="1"/>
</dbReference>
<evidence type="ECO:0000313" key="9">
    <source>
        <dbReference type="EMBL" id="GJJ74936.1"/>
    </source>
</evidence>
<dbReference type="InterPro" id="IPR028386">
    <property type="entry name" value="CENP-C/Mif2/cnp3"/>
</dbReference>
<dbReference type="InterPro" id="IPR025974">
    <property type="entry name" value="Mif2/CENP-C_cupin"/>
</dbReference>
<reference evidence="9" key="1">
    <citation type="submission" date="2021-11" db="EMBL/GenBank/DDBJ databases">
        <authorList>
            <person name="Herlambang A."/>
            <person name="Guo Y."/>
            <person name="Takashima Y."/>
            <person name="Nishizawa T."/>
        </authorList>
    </citation>
    <scope>NUCLEOTIDE SEQUENCE</scope>
    <source>
        <strain evidence="9">E1425</strain>
    </source>
</reference>
<dbReference type="InterPro" id="IPR014710">
    <property type="entry name" value="RmlC-like_jellyroll"/>
</dbReference>
<feature type="region of interest" description="Disordered" evidence="7">
    <location>
        <begin position="153"/>
        <end position="173"/>
    </location>
</feature>
<dbReference type="PANTHER" id="PTHR16684:SF11">
    <property type="entry name" value="CENTROMERE PROTEIN C"/>
    <property type="match status" value="1"/>
</dbReference>
<evidence type="ECO:0000256" key="1">
    <source>
        <dbReference type="ARBA" id="ARBA00004123"/>
    </source>
</evidence>
<dbReference type="GO" id="GO:0051315">
    <property type="term" value="P:attachment of mitotic spindle microtubules to kinetochore"/>
    <property type="evidence" value="ECO:0007669"/>
    <property type="project" value="TreeGrafter"/>
</dbReference>
<feature type="domain" description="Mif2/CENP-C cupin" evidence="8">
    <location>
        <begin position="68"/>
        <end position="146"/>
    </location>
</feature>
<dbReference type="GO" id="GO:0051455">
    <property type="term" value="P:spindle attachment to meiosis I kinetochore"/>
    <property type="evidence" value="ECO:0007669"/>
    <property type="project" value="TreeGrafter"/>
</dbReference>
<accession>A0A9P3LY15</accession>
<keyword evidence="3" id="KW-0238">DNA-binding</keyword>
<evidence type="ECO:0000256" key="7">
    <source>
        <dbReference type="SAM" id="MobiDB-lite"/>
    </source>
</evidence>
<comment type="similarity">
    <text evidence="2">Belongs to the CENP-C/MIF2 family.</text>
</comment>
<dbReference type="GO" id="GO:0000776">
    <property type="term" value="C:kinetochore"/>
    <property type="evidence" value="ECO:0007669"/>
    <property type="project" value="InterPro"/>
</dbReference>
<dbReference type="GO" id="GO:0005634">
    <property type="term" value="C:nucleus"/>
    <property type="evidence" value="ECO:0007669"/>
    <property type="project" value="UniProtKB-SubCell"/>
</dbReference>
<comment type="function">
    <text evidence="5">Component of the kinetochore, a multiprotein complex that assembles on centromeric DNA and attaches chromosomes to spindle microtubules, mediating chromosome segregation and sister chromatid segregation during meiosis and mitosis. Component of the inner kinetochore constitutive centromere-associated network (CCAN), which serves as a structural platform for outer kinetochore assembly.</text>
</comment>
<dbReference type="FunFam" id="2.60.120.10:FF:000033">
    <property type="entry name" value="Centromere protein C 1"/>
    <property type="match status" value="1"/>
</dbReference>
<evidence type="ECO:0000256" key="2">
    <source>
        <dbReference type="ARBA" id="ARBA00010291"/>
    </source>
</evidence>